<keyword evidence="1" id="KW-0677">Repeat</keyword>
<evidence type="ECO:0000313" key="4">
    <source>
        <dbReference type="Proteomes" id="UP000232323"/>
    </source>
</evidence>
<dbReference type="AlphaFoldDB" id="A0A250XSF8"/>
<organism evidence="3 4">
    <name type="scientific">Chlamydomonas eustigma</name>
    <dbReference type="NCBI Taxonomy" id="1157962"/>
    <lineage>
        <taxon>Eukaryota</taxon>
        <taxon>Viridiplantae</taxon>
        <taxon>Chlorophyta</taxon>
        <taxon>core chlorophytes</taxon>
        <taxon>Chlorophyceae</taxon>
        <taxon>CS clade</taxon>
        <taxon>Chlamydomonadales</taxon>
        <taxon>Chlamydomonadaceae</taxon>
        <taxon>Chlamydomonas</taxon>
    </lineage>
</organism>
<dbReference type="Proteomes" id="UP000232323">
    <property type="component" value="Unassembled WGS sequence"/>
</dbReference>
<keyword evidence="4" id="KW-1185">Reference proteome</keyword>
<keyword evidence="2" id="KW-0040">ANK repeat</keyword>
<accession>A0A250XSF8</accession>
<evidence type="ECO:0000313" key="3">
    <source>
        <dbReference type="EMBL" id="GAX85862.1"/>
    </source>
</evidence>
<sequence>MNKLAHDQVGLILSLVSVHDHPWAVCKDWHHLVLSRPDLMACMLVGISPEPIYVLVKHGPVGINRNTAVLGRLLELPRPSLDDDLSDALSVAIERGFHETVQLMLQKWPELNTPDALFQAVDLGHEDIVRLILGCPTNPQKANVKDGHALVTAAGKGLTKIVRLLLEWPENAPRADCQDGQALVEAAYYGHLDVVPLLLEWPKNAPRADCRDGDALVYATWKGHLDVVRLLLEWPENAPRADCQDGQALVYAVTYGHLDVVRFLLEWPEHTPRANCQDGQALVEAAYYGHLDMKNQILF</sequence>
<dbReference type="InterPro" id="IPR002110">
    <property type="entry name" value="Ankyrin_rpt"/>
</dbReference>
<dbReference type="PANTHER" id="PTHR24173:SF74">
    <property type="entry name" value="ANKYRIN REPEAT DOMAIN-CONTAINING PROTEIN 16"/>
    <property type="match status" value="1"/>
</dbReference>
<reference evidence="3 4" key="1">
    <citation type="submission" date="2017-08" db="EMBL/GenBank/DDBJ databases">
        <title>Acidophilic green algal genome provides insights into adaptation to an acidic environment.</title>
        <authorList>
            <person name="Hirooka S."/>
            <person name="Hirose Y."/>
            <person name="Kanesaki Y."/>
            <person name="Higuchi S."/>
            <person name="Fujiwara T."/>
            <person name="Onuma R."/>
            <person name="Era A."/>
            <person name="Ohbayashi R."/>
            <person name="Uzuka A."/>
            <person name="Nozaki H."/>
            <person name="Yoshikawa H."/>
            <person name="Miyagishima S.Y."/>
        </authorList>
    </citation>
    <scope>NUCLEOTIDE SEQUENCE [LARGE SCALE GENOMIC DNA]</scope>
    <source>
        <strain evidence="3 4">NIES-2499</strain>
    </source>
</reference>
<dbReference type="InterPro" id="IPR036770">
    <property type="entry name" value="Ankyrin_rpt-contain_sf"/>
</dbReference>
<dbReference type="PANTHER" id="PTHR24173">
    <property type="entry name" value="ANKYRIN REPEAT CONTAINING"/>
    <property type="match status" value="1"/>
</dbReference>
<comment type="caution">
    <text evidence="3">The sequence shown here is derived from an EMBL/GenBank/DDBJ whole genome shotgun (WGS) entry which is preliminary data.</text>
</comment>
<gene>
    <name evidence="3" type="ORF">CEUSTIGMA_g13278.t1</name>
</gene>
<dbReference type="EMBL" id="BEGY01000197">
    <property type="protein sequence ID" value="GAX85862.1"/>
    <property type="molecule type" value="Genomic_DNA"/>
</dbReference>
<dbReference type="SUPFAM" id="SSF48403">
    <property type="entry name" value="Ankyrin repeat"/>
    <property type="match status" value="1"/>
</dbReference>
<evidence type="ECO:0000256" key="1">
    <source>
        <dbReference type="ARBA" id="ARBA00022737"/>
    </source>
</evidence>
<proteinExistence type="predicted"/>
<evidence type="ECO:0000256" key="2">
    <source>
        <dbReference type="ARBA" id="ARBA00023043"/>
    </source>
</evidence>
<dbReference type="Pfam" id="PF12796">
    <property type="entry name" value="Ank_2"/>
    <property type="match status" value="2"/>
</dbReference>
<dbReference type="Gene3D" id="1.25.40.20">
    <property type="entry name" value="Ankyrin repeat-containing domain"/>
    <property type="match status" value="2"/>
</dbReference>
<dbReference type="STRING" id="1157962.A0A250XSF8"/>
<dbReference type="OrthoDB" id="7729168at2759"/>
<protein>
    <submittedName>
        <fullName evidence="3">Uncharacterized protein</fullName>
    </submittedName>
</protein>
<name>A0A250XSF8_9CHLO</name>